<accession>A0ACB9NAK6</accession>
<dbReference type="EMBL" id="CM039432">
    <property type="protein sequence ID" value="KAI4332814.1"/>
    <property type="molecule type" value="Genomic_DNA"/>
</dbReference>
<protein>
    <submittedName>
        <fullName evidence="1">Uncharacterized protein</fullName>
    </submittedName>
</protein>
<keyword evidence="2" id="KW-1185">Reference proteome</keyword>
<name>A0ACB9NAK6_BAUVA</name>
<evidence type="ECO:0000313" key="2">
    <source>
        <dbReference type="Proteomes" id="UP000828941"/>
    </source>
</evidence>
<reference evidence="1 2" key="1">
    <citation type="journal article" date="2022" name="DNA Res.">
        <title>Chromosomal-level genome assembly of the orchid tree Bauhinia variegata (Leguminosae; Cercidoideae) supports the allotetraploid origin hypothesis of Bauhinia.</title>
        <authorList>
            <person name="Zhong Y."/>
            <person name="Chen Y."/>
            <person name="Zheng D."/>
            <person name="Pang J."/>
            <person name="Liu Y."/>
            <person name="Luo S."/>
            <person name="Meng S."/>
            <person name="Qian L."/>
            <person name="Wei D."/>
            <person name="Dai S."/>
            <person name="Zhou R."/>
        </authorList>
    </citation>
    <scope>NUCLEOTIDE SEQUENCE [LARGE SCALE GENOMIC DNA]</scope>
    <source>
        <strain evidence="1">BV-YZ2020</strain>
    </source>
</reference>
<dbReference type="Proteomes" id="UP000828941">
    <property type="component" value="Chromosome 7"/>
</dbReference>
<proteinExistence type="predicted"/>
<gene>
    <name evidence="1" type="ORF">L6164_017693</name>
</gene>
<comment type="caution">
    <text evidence="1">The sequence shown here is derived from an EMBL/GenBank/DDBJ whole genome shotgun (WGS) entry which is preliminary data.</text>
</comment>
<sequence>MSSTDSDTQTRKQVMIDMLQELREIFSEFIELIGAQKGSLDVDMVALVVTFVLYFSVLVAGTVLQLHIRNSLPIFTAVLLVLGSAVSVLALSMISPTIAWISFGLWLAVFALLAHCYRQEICQLVSSVLA</sequence>
<organism evidence="1 2">
    <name type="scientific">Bauhinia variegata</name>
    <name type="common">Purple orchid tree</name>
    <name type="synonym">Phanera variegata</name>
    <dbReference type="NCBI Taxonomy" id="167791"/>
    <lineage>
        <taxon>Eukaryota</taxon>
        <taxon>Viridiplantae</taxon>
        <taxon>Streptophyta</taxon>
        <taxon>Embryophyta</taxon>
        <taxon>Tracheophyta</taxon>
        <taxon>Spermatophyta</taxon>
        <taxon>Magnoliopsida</taxon>
        <taxon>eudicotyledons</taxon>
        <taxon>Gunneridae</taxon>
        <taxon>Pentapetalae</taxon>
        <taxon>rosids</taxon>
        <taxon>fabids</taxon>
        <taxon>Fabales</taxon>
        <taxon>Fabaceae</taxon>
        <taxon>Cercidoideae</taxon>
        <taxon>Cercideae</taxon>
        <taxon>Bauhiniinae</taxon>
        <taxon>Bauhinia</taxon>
    </lineage>
</organism>
<evidence type="ECO:0000313" key="1">
    <source>
        <dbReference type="EMBL" id="KAI4332814.1"/>
    </source>
</evidence>